<comment type="cofactor">
    <cofactor evidence="1">
        <name>a divalent metal cation</name>
        <dbReference type="ChEBI" id="CHEBI:60240"/>
    </cofactor>
</comment>
<dbReference type="GO" id="GO:0046872">
    <property type="term" value="F:metal ion binding"/>
    <property type="evidence" value="ECO:0007669"/>
    <property type="project" value="UniProtKB-KW"/>
</dbReference>
<accession>A0A9N8HKD4</accession>
<dbReference type="EMBL" id="CAICTM010000607">
    <property type="protein sequence ID" value="CAB9513718.1"/>
    <property type="molecule type" value="Genomic_DNA"/>
</dbReference>
<protein>
    <recommendedName>
        <fullName evidence="3">DDE Tnp4 domain-containing protein</fullName>
    </recommendedName>
</protein>
<evidence type="ECO:0000313" key="4">
    <source>
        <dbReference type="EMBL" id="CAB9513718.1"/>
    </source>
</evidence>
<sequence>MLVLSPMDVQQRGLKIMKVQRPERKNQKYLQRQFRKHFGSSPLDLAEQWHDLCHWEQEKDNSELYKLCEWENGKLPKTAKMEQGFQGFLAAHYWLWTRPKNAVMFASRFGCCEKYVQGKYLWRWIGRIASLEKKKIVWDGSLDEKGMEIFAVTADGVDFPIWERKDANLPMDPKNMSHKFRGCGAKYVIVLSTHRSKCVHIAGPFRGGKGDIDILRDTGLMDKLERNNKVCIVDRGFKTKYVQEKKVLAYPDYIDSSELHNFKSRARCRQETFNRRLKHFESLSITFKNGFEKQGIAVRAVAVTVQYQMDNGSPLYDT</sequence>
<proteinExistence type="predicted"/>
<gene>
    <name evidence="4" type="ORF">SEMRO_608_G174820.1</name>
</gene>
<evidence type="ECO:0000313" key="5">
    <source>
        <dbReference type="Proteomes" id="UP001153069"/>
    </source>
</evidence>
<keyword evidence="2" id="KW-0479">Metal-binding</keyword>
<keyword evidence="5" id="KW-1185">Reference proteome</keyword>
<reference evidence="4" key="1">
    <citation type="submission" date="2020-06" db="EMBL/GenBank/DDBJ databases">
        <authorList>
            <consortium name="Plant Systems Biology data submission"/>
        </authorList>
    </citation>
    <scope>NUCLEOTIDE SEQUENCE</scope>
    <source>
        <strain evidence="4">D6</strain>
    </source>
</reference>
<evidence type="ECO:0000256" key="2">
    <source>
        <dbReference type="ARBA" id="ARBA00022723"/>
    </source>
</evidence>
<dbReference type="Pfam" id="PF13359">
    <property type="entry name" value="DDE_Tnp_4"/>
    <property type="match status" value="1"/>
</dbReference>
<dbReference type="InterPro" id="IPR027806">
    <property type="entry name" value="HARBI1_dom"/>
</dbReference>
<name>A0A9N8HKD4_9STRA</name>
<dbReference type="Proteomes" id="UP001153069">
    <property type="component" value="Unassembled WGS sequence"/>
</dbReference>
<dbReference type="AlphaFoldDB" id="A0A9N8HKD4"/>
<comment type="caution">
    <text evidence="4">The sequence shown here is derived from an EMBL/GenBank/DDBJ whole genome shotgun (WGS) entry which is preliminary data.</text>
</comment>
<evidence type="ECO:0000259" key="3">
    <source>
        <dbReference type="Pfam" id="PF13359"/>
    </source>
</evidence>
<feature type="domain" description="DDE Tnp4" evidence="3">
    <location>
        <begin position="184"/>
        <end position="290"/>
    </location>
</feature>
<organism evidence="4 5">
    <name type="scientific">Seminavis robusta</name>
    <dbReference type="NCBI Taxonomy" id="568900"/>
    <lineage>
        <taxon>Eukaryota</taxon>
        <taxon>Sar</taxon>
        <taxon>Stramenopiles</taxon>
        <taxon>Ochrophyta</taxon>
        <taxon>Bacillariophyta</taxon>
        <taxon>Bacillariophyceae</taxon>
        <taxon>Bacillariophycidae</taxon>
        <taxon>Naviculales</taxon>
        <taxon>Naviculaceae</taxon>
        <taxon>Seminavis</taxon>
    </lineage>
</organism>
<dbReference type="OrthoDB" id="40315at2759"/>
<evidence type="ECO:0000256" key="1">
    <source>
        <dbReference type="ARBA" id="ARBA00001968"/>
    </source>
</evidence>